<reference evidence="1" key="1">
    <citation type="submission" date="2019-10" db="EMBL/GenBank/DDBJ databases">
        <authorList>
            <person name="Soares A.E.R."/>
            <person name="Aleixo A."/>
            <person name="Schneider P."/>
            <person name="Miyaki C.Y."/>
            <person name="Schneider M.P."/>
            <person name="Mello C."/>
            <person name="Vasconcelos A.T.R."/>
        </authorList>
    </citation>
    <scope>NUCLEOTIDE SEQUENCE</scope>
    <source>
        <tissue evidence="1">Muscle</tissue>
    </source>
</reference>
<sequence length="71" mass="7922">MVDNLLNMSQQSAQVAKKASDILAYISNSVTSRARAVIIHLYSALVRLHLKSCVPVWVPCCNKDIEMLKHV</sequence>
<gene>
    <name evidence="1" type="ORF">WISP_68275</name>
</gene>
<dbReference type="PANTHER" id="PTHR33332">
    <property type="entry name" value="REVERSE TRANSCRIPTASE DOMAIN-CONTAINING PROTEIN"/>
    <property type="match status" value="1"/>
</dbReference>
<evidence type="ECO:0000313" key="1">
    <source>
        <dbReference type="EMBL" id="KAJ7416829.1"/>
    </source>
</evidence>
<dbReference type="EMBL" id="WHWB01033800">
    <property type="protein sequence ID" value="KAJ7416829.1"/>
    <property type="molecule type" value="Genomic_DNA"/>
</dbReference>
<organism evidence="1 2">
    <name type="scientific">Willisornis vidua</name>
    <name type="common">Xingu scale-backed antbird</name>
    <dbReference type="NCBI Taxonomy" id="1566151"/>
    <lineage>
        <taxon>Eukaryota</taxon>
        <taxon>Metazoa</taxon>
        <taxon>Chordata</taxon>
        <taxon>Craniata</taxon>
        <taxon>Vertebrata</taxon>
        <taxon>Euteleostomi</taxon>
        <taxon>Archelosauria</taxon>
        <taxon>Archosauria</taxon>
        <taxon>Dinosauria</taxon>
        <taxon>Saurischia</taxon>
        <taxon>Theropoda</taxon>
        <taxon>Coelurosauria</taxon>
        <taxon>Aves</taxon>
        <taxon>Neognathae</taxon>
        <taxon>Neoaves</taxon>
        <taxon>Telluraves</taxon>
        <taxon>Australaves</taxon>
        <taxon>Passeriformes</taxon>
        <taxon>Thamnophilidae</taxon>
        <taxon>Willisornis</taxon>
    </lineage>
</organism>
<proteinExistence type="predicted"/>
<dbReference type="Proteomes" id="UP001145742">
    <property type="component" value="Unassembled WGS sequence"/>
</dbReference>
<accession>A0ABQ9DD02</accession>
<name>A0ABQ9DD02_9PASS</name>
<protein>
    <submittedName>
        <fullName evidence="1">Uncharacterized protein</fullName>
    </submittedName>
</protein>
<evidence type="ECO:0000313" key="2">
    <source>
        <dbReference type="Proteomes" id="UP001145742"/>
    </source>
</evidence>
<comment type="caution">
    <text evidence="1">The sequence shown here is derived from an EMBL/GenBank/DDBJ whole genome shotgun (WGS) entry which is preliminary data.</text>
</comment>
<keyword evidence="2" id="KW-1185">Reference proteome</keyword>